<sequence>MSGSQDQANGGGAQQWSRPQHAVAYQEARAVLNAQQQRKGNLDDKALRTARLTTVVVGAVITVAKAFDIVVVEPLGYIGIGLLVVSFGAALTAYGLSGPVLGPSAGGLRELVEAERWERTFLFQLEAAIDVNTTRLGRSSFVLLISDITLFAGVIATLAAIAL</sequence>
<name>M0NI04_9EURY</name>
<keyword evidence="1" id="KW-0472">Membrane</keyword>
<evidence type="ECO:0000313" key="3">
    <source>
        <dbReference type="Proteomes" id="UP000011680"/>
    </source>
</evidence>
<dbReference type="OrthoDB" id="214961at2157"/>
<evidence type="ECO:0000313" key="2">
    <source>
        <dbReference type="EMBL" id="EMA56295.1"/>
    </source>
</evidence>
<feature type="transmembrane region" description="Helical" evidence="1">
    <location>
        <begin position="52"/>
        <end position="71"/>
    </location>
</feature>
<gene>
    <name evidence="2" type="ORF">C451_03104</name>
</gene>
<dbReference type="eggNOG" id="arCOG06152">
    <property type="taxonomic scope" value="Archaea"/>
</dbReference>
<dbReference type="Proteomes" id="UP000011680">
    <property type="component" value="Unassembled WGS sequence"/>
</dbReference>
<dbReference type="RefSeq" id="WP_007737528.1">
    <property type="nucleotide sequence ID" value="NZ_AOMF01000068.1"/>
</dbReference>
<proteinExistence type="predicted"/>
<organism evidence="2 3">
    <name type="scientific">Halococcus thailandensis JCM 13552</name>
    <dbReference type="NCBI Taxonomy" id="1227457"/>
    <lineage>
        <taxon>Archaea</taxon>
        <taxon>Methanobacteriati</taxon>
        <taxon>Methanobacteriota</taxon>
        <taxon>Stenosarchaea group</taxon>
        <taxon>Halobacteria</taxon>
        <taxon>Halobacteriales</taxon>
        <taxon>Halococcaceae</taxon>
        <taxon>Halococcus</taxon>
    </lineage>
</organism>
<feature type="transmembrane region" description="Helical" evidence="1">
    <location>
        <begin position="141"/>
        <end position="162"/>
    </location>
</feature>
<keyword evidence="3" id="KW-1185">Reference proteome</keyword>
<evidence type="ECO:0000256" key="1">
    <source>
        <dbReference type="SAM" id="Phobius"/>
    </source>
</evidence>
<comment type="caution">
    <text evidence="2">The sequence shown here is derived from an EMBL/GenBank/DDBJ whole genome shotgun (WGS) entry which is preliminary data.</text>
</comment>
<keyword evidence="1" id="KW-0812">Transmembrane</keyword>
<accession>M0NI04</accession>
<protein>
    <submittedName>
        <fullName evidence="2">Uncharacterized protein</fullName>
    </submittedName>
</protein>
<keyword evidence="1" id="KW-1133">Transmembrane helix</keyword>
<dbReference type="EMBL" id="AOMF01000068">
    <property type="protein sequence ID" value="EMA56295.1"/>
    <property type="molecule type" value="Genomic_DNA"/>
</dbReference>
<dbReference type="AlphaFoldDB" id="M0NI04"/>
<reference evidence="2 3" key="1">
    <citation type="journal article" date="2014" name="PLoS Genet.">
        <title>Phylogenetically driven sequencing of extremely halophilic archaea reveals strategies for static and dynamic osmo-response.</title>
        <authorList>
            <person name="Becker E.A."/>
            <person name="Seitzer P.M."/>
            <person name="Tritt A."/>
            <person name="Larsen D."/>
            <person name="Krusor M."/>
            <person name="Yao A.I."/>
            <person name="Wu D."/>
            <person name="Madern D."/>
            <person name="Eisen J.A."/>
            <person name="Darling A.E."/>
            <person name="Facciotti M.T."/>
        </authorList>
    </citation>
    <scope>NUCLEOTIDE SEQUENCE [LARGE SCALE GENOMIC DNA]</scope>
    <source>
        <strain evidence="2 3">JCM 13552</strain>
    </source>
</reference>
<feature type="transmembrane region" description="Helical" evidence="1">
    <location>
        <begin position="77"/>
        <end position="96"/>
    </location>
</feature>